<dbReference type="HOGENOM" id="CLU_453996_0_0_9"/>
<dbReference type="GO" id="GO:0009307">
    <property type="term" value="P:DNA restriction-modification system"/>
    <property type="evidence" value="ECO:0007669"/>
    <property type="project" value="InterPro"/>
</dbReference>
<dbReference type="InterPro" id="IPR004233">
    <property type="entry name" value="FokI_D2"/>
</dbReference>
<dbReference type="GO" id="GO:0003677">
    <property type="term" value="F:DNA binding"/>
    <property type="evidence" value="ECO:0007669"/>
    <property type="project" value="InterPro"/>
</dbReference>
<evidence type="ECO:0000259" key="1">
    <source>
        <dbReference type="Pfam" id="PF02980"/>
    </source>
</evidence>
<dbReference type="Gene3D" id="3.90.241.10">
    <property type="entry name" value="Foki Restriction Endonuclease, Chain A, domain 1"/>
    <property type="match status" value="1"/>
</dbReference>
<dbReference type="AlphaFoldDB" id="D3AL73"/>
<evidence type="ECO:0000259" key="4">
    <source>
        <dbReference type="Pfam" id="PF16902"/>
    </source>
</evidence>
<name>D3AL73_9FIRM</name>
<gene>
    <name evidence="5" type="ORF">CLOSTHATH_04367</name>
</gene>
<dbReference type="InterPro" id="IPR044945">
    <property type="entry name" value="FokI_dom_1_2"/>
</dbReference>
<dbReference type="InterPro" id="IPR004234">
    <property type="entry name" value="FokI_D1"/>
</dbReference>
<dbReference type="InterPro" id="IPR015334">
    <property type="entry name" value="FokI_cleavage_dom"/>
</dbReference>
<dbReference type="Gene3D" id="1.10.10.10">
    <property type="entry name" value="Winged helix-like DNA-binding domain superfamily/Winged helix DNA-binding domain"/>
    <property type="match status" value="1"/>
</dbReference>
<evidence type="ECO:0000313" key="6">
    <source>
        <dbReference type="Proteomes" id="UP000004968"/>
    </source>
</evidence>
<dbReference type="CDD" id="cd00941">
    <property type="entry name" value="FokI_N"/>
    <property type="match status" value="1"/>
</dbReference>
<evidence type="ECO:0000259" key="3">
    <source>
        <dbReference type="Pfam" id="PF09254"/>
    </source>
</evidence>
<dbReference type="CDD" id="cd22327">
    <property type="entry name" value="FokI_nuclease-like"/>
    <property type="match status" value="1"/>
</dbReference>
<accession>D3AL73</accession>
<comment type="caution">
    <text evidence="5">The sequence shown here is derived from an EMBL/GenBank/DDBJ whole genome shotgun (WGS) entry which is preliminary data.</text>
</comment>
<dbReference type="Pfam" id="PF16902">
    <property type="entry name" value="FokI_D3"/>
    <property type="match status" value="1"/>
</dbReference>
<dbReference type="EMBL" id="ACIO01000394">
    <property type="protein sequence ID" value="EFC97439.1"/>
    <property type="molecule type" value="Genomic_DNA"/>
</dbReference>
<dbReference type="Pfam" id="PF02981">
    <property type="entry name" value="FokI_D1"/>
    <property type="match status" value="1"/>
</dbReference>
<reference evidence="5 6" key="1">
    <citation type="submission" date="2010-01" db="EMBL/GenBank/DDBJ databases">
        <authorList>
            <person name="Weinstock G."/>
            <person name="Sodergren E."/>
            <person name="Clifton S."/>
            <person name="Fulton L."/>
            <person name="Fulton B."/>
            <person name="Courtney L."/>
            <person name="Fronick C."/>
            <person name="Harrison M."/>
            <person name="Strong C."/>
            <person name="Farmer C."/>
            <person name="Delahaunty K."/>
            <person name="Markovic C."/>
            <person name="Hall O."/>
            <person name="Minx P."/>
            <person name="Tomlinson C."/>
            <person name="Mitreva M."/>
            <person name="Nelson J."/>
            <person name="Hou S."/>
            <person name="Wollam A."/>
            <person name="Pepin K.H."/>
            <person name="Johnson M."/>
            <person name="Bhonagiri V."/>
            <person name="Nash W.E."/>
            <person name="Warren W."/>
            <person name="Chinwalla A."/>
            <person name="Mardis E.R."/>
            <person name="Wilson R.K."/>
        </authorList>
    </citation>
    <scope>NUCLEOTIDE SEQUENCE [LARGE SCALE GENOMIC DNA]</scope>
    <source>
        <strain evidence="5 6">DSM 13479</strain>
    </source>
</reference>
<feature type="domain" description="FokI D3" evidence="4">
    <location>
        <begin position="297"/>
        <end position="362"/>
    </location>
</feature>
<feature type="domain" description="FokI recognition" evidence="1">
    <location>
        <begin position="154"/>
        <end position="274"/>
    </location>
</feature>
<dbReference type="GO" id="GO:0009036">
    <property type="term" value="F:type II site-specific deoxyribonuclease activity"/>
    <property type="evidence" value="ECO:0007669"/>
    <property type="project" value="InterPro"/>
</dbReference>
<proteinExistence type="predicted"/>
<dbReference type="Proteomes" id="UP000004968">
    <property type="component" value="Unassembled WGS sequence"/>
</dbReference>
<feature type="domain" description="FokI cleavage" evidence="3">
    <location>
        <begin position="393"/>
        <end position="559"/>
    </location>
</feature>
<dbReference type="Gene3D" id="3.40.91.30">
    <property type="match status" value="1"/>
</dbReference>
<feature type="domain" description="FokI recognition" evidence="2">
    <location>
        <begin position="7"/>
        <end position="143"/>
    </location>
</feature>
<sequence>MFRVAVRTFGWVQEAYKLDNLKNVVSVFVPGSPVNRRLIEDKLVRLISDEDGKAEFIEELEADPVIVPYAHLKGKGTPKGYTRSNAPCSGIIQAVLPGQRKEYQSDWPADSFLRWAVSIGFLNYDRNADTCSLSGLGRSYAEAEAGSKEEEDALTTAFLSYPPVCRVLSLLASGAHLTKFEIGAKLGFIGEAGFTSIPQHMILQGLSETAEEDRAKLLQDTEGTSDKYVRTICSWLKQMGWVEQAAKTVAEDAGTRRYEGTIPQSYRLTLKGRTVFKHTTGVSKFARIPKRVMWDMLATKAADRDYLRNRRTHIIQYLLKDYRSPEQVKAYLEMVGLEETVETIKDDICGFENIGLNVKRTGKTYKIMDDIVGLEIPADDAGRISVKSDMAVVKDSVRERLAHVSHEYLILIDLGFDGTSDRDYEIQTAELFTRELDFLGGRLGDTRKPDVCIYYGKDGMIIDNKAYGKGYSLPIKQADEMYRYLEENKERNEKINPNRWWKVFDEGVTDYRFAFVSGSFTGGFKDRLENIHMRSGLCGGAIDSVTLLLLAEELKAGRMEYSEFFRLFDCNDEVTFQSIVI</sequence>
<evidence type="ECO:0000259" key="2">
    <source>
        <dbReference type="Pfam" id="PF02981"/>
    </source>
</evidence>
<dbReference type="Pfam" id="PF02980">
    <property type="entry name" value="FokI_dom_2"/>
    <property type="match status" value="1"/>
</dbReference>
<dbReference type="SUPFAM" id="SSF52980">
    <property type="entry name" value="Restriction endonuclease-like"/>
    <property type="match status" value="1"/>
</dbReference>
<dbReference type="InterPro" id="IPR036388">
    <property type="entry name" value="WH-like_DNA-bd_sf"/>
</dbReference>
<dbReference type="InterPro" id="IPR036390">
    <property type="entry name" value="WH_DNA-bd_sf"/>
</dbReference>
<protein>
    <submittedName>
        <fullName evidence="5">Putative bacteriochlorophyll 4-vinyl reductase</fullName>
    </submittedName>
</protein>
<dbReference type="SUPFAM" id="SSF46785">
    <property type="entry name" value="Winged helix' DNA-binding domain"/>
    <property type="match status" value="3"/>
</dbReference>
<organism evidence="5 6">
    <name type="scientific">Hungatella hathewayi DSM 13479</name>
    <dbReference type="NCBI Taxonomy" id="566550"/>
    <lineage>
        <taxon>Bacteria</taxon>
        <taxon>Bacillati</taxon>
        <taxon>Bacillota</taxon>
        <taxon>Clostridia</taxon>
        <taxon>Lachnospirales</taxon>
        <taxon>Lachnospiraceae</taxon>
        <taxon>Hungatella</taxon>
    </lineage>
</organism>
<dbReference type="Pfam" id="PF09254">
    <property type="entry name" value="FokI_cleav_dom"/>
    <property type="match status" value="1"/>
</dbReference>
<evidence type="ECO:0000313" key="5">
    <source>
        <dbReference type="EMBL" id="EFC97439.1"/>
    </source>
</evidence>
<dbReference type="InterPro" id="IPR011335">
    <property type="entry name" value="Restrct_endonuc-II-like"/>
</dbReference>
<dbReference type="InterPro" id="IPR031655">
    <property type="entry name" value="FokI_D3"/>
</dbReference>